<reference evidence="2 3" key="1">
    <citation type="submission" date="2020-02" db="EMBL/GenBank/DDBJ databases">
        <title>The whole genome sequence of CPCC 205119.</title>
        <authorList>
            <person name="Jiang Z."/>
        </authorList>
    </citation>
    <scope>NUCLEOTIDE SEQUENCE [LARGE SCALE GENOMIC DNA]</scope>
    <source>
        <strain evidence="2 3">CPCC 205119</strain>
    </source>
</reference>
<name>A0A7K3WHE9_9ACTN</name>
<dbReference type="Pfam" id="PF14230">
    <property type="entry name" value="DUF4333"/>
    <property type="match status" value="1"/>
</dbReference>
<evidence type="ECO:0000259" key="1">
    <source>
        <dbReference type="Pfam" id="PF14230"/>
    </source>
</evidence>
<protein>
    <submittedName>
        <fullName evidence="2">DUF4333 domain-containing protein</fullName>
    </submittedName>
</protein>
<comment type="caution">
    <text evidence="2">The sequence shown here is derived from an EMBL/GenBank/DDBJ whole genome shotgun (WGS) entry which is preliminary data.</text>
</comment>
<keyword evidence="3" id="KW-1185">Reference proteome</keyword>
<sequence length="171" mass="17173">MIGAVAGGVVALAGLGVGALVLFGGQTLDTAEAESQISRLTEEQAGLAPTDVRCPADIAVEAGSTFTCTATLDGQSLGFTLRQTDDEGSVDVESDTTFVVLTTVEEMLAQQITDEVGVAVTAGCESEGRSVIVDGIGTPISCTVANAEDPTDVLDVVAQVAADGSVSYESA</sequence>
<dbReference type="AlphaFoldDB" id="A0A7K3WHE9"/>
<gene>
    <name evidence="2" type="ORF">G1H19_18245</name>
</gene>
<dbReference type="EMBL" id="JAAGWK010000026">
    <property type="protein sequence ID" value="NEL55921.1"/>
    <property type="molecule type" value="Genomic_DNA"/>
</dbReference>
<proteinExistence type="predicted"/>
<evidence type="ECO:0000313" key="2">
    <source>
        <dbReference type="EMBL" id="NEL55921.1"/>
    </source>
</evidence>
<organism evidence="2 3">
    <name type="scientific">Goekera deserti</name>
    <dbReference type="NCBI Taxonomy" id="2497753"/>
    <lineage>
        <taxon>Bacteria</taxon>
        <taxon>Bacillati</taxon>
        <taxon>Actinomycetota</taxon>
        <taxon>Actinomycetes</taxon>
        <taxon>Geodermatophilales</taxon>
        <taxon>Geodermatophilaceae</taxon>
        <taxon>Goekera</taxon>
    </lineage>
</organism>
<dbReference type="InterPro" id="IPR025637">
    <property type="entry name" value="DUF4333"/>
</dbReference>
<accession>A0A7K3WHE9</accession>
<evidence type="ECO:0000313" key="3">
    <source>
        <dbReference type="Proteomes" id="UP000470470"/>
    </source>
</evidence>
<feature type="domain" description="DUF4333" evidence="1">
    <location>
        <begin position="16"/>
        <end position="88"/>
    </location>
</feature>
<dbReference type="RefSeq" id="WP_162392479.1">
    <property type="nucleotide sequence ID" value="NZ_JAABOZ010000002.1"/>
</dbReference>
<dbReference type="Proteomes" id="UP000470470">
    <property type="component" value="Unassembled WGS sequence"/>
</dbReference>